<organism evidence="9">
    <name type="scientific">Ursus maritimus</name>
    <name type="common">Polar bear</name>
    <name type="synonym">Thalarctos maritimus</name>
    <dbReference type="NCBI Taxonomy" id="29073"/>
    <lineage>
        <taxon>Eukaryota</taxon>
        <taxon>Metazoa</taxon>
        <taxon>Chordata</taxon>
        <taxon>Craniata</taxon>
        <taxon>Vertebrata</taxon>
        <taxon>Euteleostomi</taxon>
        <taxon>Mammalia</taxon>
        <taxon>Eutheria</taxon>
        <taxon>Laurasiatheria</taxon>
        <taxon>Carnivora</taxon>
        <taxon>Caniformia</taxon>
        <taxon>Ursidae</taxon>
        <taxon>Ursus</taxon>
    </lineage>
</organism>
<dbReference type="GO" id="GO:0019899">
    <property type="term" value="F:enzyme binding"/>
    <property type="evidence" value="ECO:0007669"/>
    <property type="project" value="Ensembl"/>
</dbReference>
<dbReference type="InterPro" id="IPR009294">
    <property type="entry name" value="Aph-1"/>
</dbReference>
<feature type="transmembrane region" description="Helical" evidence="7">
    <location>
        <begin position="231"/>
        <end position="256"/>
    </location>
</feature>
<dbReference type="GeneTree" id="ENSGT00390000002049"/>
<dbReference type="AlphaFoldDB" id="A0A452T929"/>
<evidence type="ECO:0000256" key="3">
    <source>
        <dbReference type="ARBA" id="ARBA00022692"/>
    </source>
</evidence>
<feature type="transmembrane region" description="Helical" evidence="7">
    <location>
        <begin position="193"/>
        <end position="211"/>
    </location>
</feature>
<dbReference type="GO" id="GO:0001656">
    <property type="term" value="P:metanephros development"/>
    <property type="evidence" value="ECO:0007669"/>
    <property type="project" value="Ensembl"/>
</dbReference>
<evidence type="ECO:0000256" key="2">
    <source>
        <dbReference type="ARBA" id="ARBA00005577"/>
    </source>
</evidence>
<dbReference type="GO" id="GO:0006509">
    <property type="term" value="P:membrane protein ectodomain proteolysis"/>
    <property type="evidence" value="ECO:0007669"/>
    <property type="project" value="Ensembl"/>
</dbReference>
<evidence type="ECO:0000256" key="5">
    <source>
        <dbReference type="ARBA" id="ARBA00022989"/>
    </source>
</evidence>
<comment type="caution">
    <text evidence="7">Lacks conserved residue(s) required for the propagation of feature annotation.</text>
</comment>
<keyword evidence="4 7" id="KW-0914">Notch signaling pathway</keyword>
<dbReference type="GO" id="GO:0031293">
    <property type="term" value="P:membrane protein intracellular domain proteolysis"/>
    <property type="evidence" value="ECO:0007669"/>
    <property type="project" value="Ensembl"/>
</dbReference>
<dbReference type="GO" id="GO:0005794">
    <property type="term" value="C:Golgi apparatus"/>
    <property type="evidence" value="ECO:0007669"/>
    <property type="project" value="Ensembl"/>
</dbReference>
<evidence type="ECO:0000256" key="4">
    <source>
        <dbReference type="ARBA" id="ARBA00022976"/>
    </source>
</evidence>
<dbReference type="PANTHER" id="PTHR12889">
    <property type="entry name" value="GAMMA-SECRETASE SUBUNIT APH-1"/>
    <property type="match status" value="1"/>
</dbReference>
<feature type="transmembrane region" description="Helical" evidence="7">
    <location>
        <begin position="291"/>
        <end position="312"/>
    </location>
</feature>
<keyword evidence="5 7" id="KW-1133">Transmembrane helix</keyword>
<dbReference type="Ensembl" id="ENSUMAT00000005626.1">
    <property type="protein sequence ID" value="ENSUMAP00000004642.1"/>
    <property type="gene ID" value="ENSUMAG00000003746.1"/>
</dbReference>
<feature type="transmembrane region" description="Helical" evidence="7">
    <location>
        <begin position="263"/>
        <end position="285"/>
    </location>
</feature>
<proteinExistence type="inferred from homology"/>
<gene>
    <name evidence="9" type="primary">APH1A</name>
</gene>
<dbReference type="GO" id="GO:0061133">
    <property type="term" value="F:endopeptidase activator activity"/>
    <property type="evidence" value="ECO:0007669"/>
    <property type="project" value="Ensembl"/>
</dbReference>
<comment type="function">
    <text evidence="7">Potential subunit of the gamma-secretase complex, an endoprotease complex that catalyzes the intramembrane cleavage of integral proteins such as Notch receptors.</text>
</comment>
<evidence type="ECO:0000256" key="7">
    <source>
        <dbReference type="RuleBase" id="RU369072"/>
    </source>
</evidence>
<reference evidence="9" key="1">
    <citation type="submission" date="2019-03" db="UniProtKB">
        <authorList>
            <consortium name="Ensembl"/>
        </authorList>
    </citation>
    <scope>IDENTIFICATION</scope>
</reference>
<keyword evidence="3 7" id="KW-0812">Transmembrane</keyword>
<protein>
    <recommendedName>
        <fullName evidence="7">Gamma-secretase subunit APH-1</fullName>
        <shortName evidence="7">APH-1</shortName>
    </recommendedName>
</protein>
<comment type="subcellular location">
    <subcellularLocation>
        <location evidence="1 7">Membrane</location>
        <topology evidence="1 7">Multi-pass membrane protein</topology>
    </subcellularLocation>
</comment>
<dbReference type="GO" id="GO:0007219">
    <property type="term" value="P:Notch signaling pathway"/>
    <property type="evidence" value="ECO:0007669"/>
    <property type="project" value="UniProtKB-UniRule"/>
</dbReference>
<evidence type="ECO:0000256" key="6">
    <source>
        <dbReference type="ARBA" id="ARBA00023136"/>
    </source>
</evidence>
<feature type="region of interest" description="Disordered" evidence="8">
    <location>
        <begin position="25"/>
        <end position="59"/>
    </location>
</feature>
<evidence type="ECO:0000256" key="1">
    <source>
        <dbReference type="ARBA" id="ARBA00004141"/>
    </source>
</evidence>
<dbReference type="GO" id="GO:0034205">
    <property type="term" value="P:amyloid-beta formation"/>
    <property type="evidence" value="ECO:0007669"/>
    <property type="project" value="Ensembl"/>
</dbReference>
<dbReference type="GO" id="GO:0016485">
    <property type="term" value="P:protein processing"/>
    <property type="evidence" value="ECO:0007669"/>
    <property type="project" value="UniProtKB-UniRule"/>
</dbReference>
<dbReference type="GO" id="GO:0070765">
    <property type="term" value="C:gamma-secretase complex"/>
    <property type="evidence" value="ECO:0007669"/>
    <property type="project" value="UniProtKB-UniRule"/>
</dbReference>
<feature type="transmembrane region" description="Helical" evidence="7">
    <location>
        <begin position="143"/>
        <end position="162"/>
    </location>
</feature>
<name>A0A452T929_URSMA</name>
<dbReference type="GO" id="GO:0007220">
    <property type="term" value="P:Notch receptor processing"/>
    <property type="evidence" value="ECO:0007669"/>
    <property type="project" value="Ensembl"/>
</dbReference>
<evidence type="ECO:0000256" key="8">
    <source>
        <dbReference type="SAM" id="MobiDB-lite"/>
    </source>
</evidence>
<dbReference type="OMA" id="WAYIIAG"/>
<dbReference type="Pfam" id="PF06105">
    <property type="entry name" value="Aph-1"/>
    <property type="match status" value="1"/>
</dbReference>
<comment type="similarity">
    <text evidence="2 7">Belongs to the APH-1 family.</text>
</comment>
<dbReference type="GO" id="GO:0030674">
    <property type="term" value="F:protein-macromolecule adaptor activity"/>
    <property type="evidence" value="ECO:0007669"/>
    <property type="project" value="Ensembl"/>
</dbReference>
<sequence>MGLRPGFVPSSASVEEVARTSIWGFGVPPSPSPGSGGDIAPRPSRGRVATPSGLPSWRPPPIHPSWPGFPPRPQLPSHGGRRVFRMHFRRFRPGLCAFLDHSGDPLHVIILVAGAFFWLVSLLLASVVWFILVHVTDRSDARLQYGLLIFGAAVSVLLQEVFRFAYYKLLKKADEGLASLSEDGRSPISIRQMAYVSGLSFGIISGVFSVINILADALGPGVVGIHGDSPYYFLTSAFLTAAIILLHTFWGVVFFDACERRRYWALGLVVGSHLLTSGLTFLNPWYEASLLPIYAVTVSMGLWAFITAGGSLRSIQRSLSCRRQEDSRVMVYSALRIPPED</sequence>
<comment type="subunit">
    <text evidence="7">Component of the gamma-secretase complex.</text>
</comment>
<dbReference type="GO" id="GO:0005783">
    <property type="term" value="C:endoplasmic reticulum"/>
    <property type="evidence" value="ECO:0007669"/>
    <property type="project" value="Ensembl"/>
</dbReference>
<accession>A0A452T929</accession>
<feature type="transmembrane region" description="Helical" evidence="7">
    <location>
        <begin position="108"/>
        <end position="131"/>
    </location>
</feature>
<evidence type="ECO:0000313" key="9">
    <source>
        <dbReference type="Ensembl" id="ENSUMAP00000004642"/>
    </source>
</evidence>
<keyword evidence="6 7" id="KW-0472">Membrane</keyword>